<evidence type="ECO:0000256" key="2">
    <source>
        <dbReference type="PIRSR" id="PIRSR610972-1"/>
    </source>
</evidence>
<keyword evidence="6" id="KW-0413">Isomerase</keyword>
<dbReference type="GO" id="GO:0005975">
    <property type="term" value="P:carbohydrate metabolic process"/>
    <property type="evidence" value="ECO:0007669"/>
    <property type="project" value="InterPro"/>
</dbReference>
<reference evidence="6 7" key="2">
    <citation type="submission" date="2019-09" db="EMBL/GenBank/DDBJ databases">
        <authorList>
            <person name="Jin C."/>
        </authorList>
    </citation>
    <scope>NUCLEOTIDE SEQUENCE [LARGE SCALE GENOMIC DNA]</scope>
    <source>
        <strain evidence="6 7">BN140078</strain>
    </source>
</reference>
<dbReference type="Gene3D" id="3.40.50.1000">
    <property type="entry name" value="HAD superfamily/HAD-like"/>
    <property type="match status" value="1"/>
</dbReference>
<dbReference type="NCBIfam" id="TIGR02009">
    <property type="entry name" value="PGMB-YQAB-SF"/>
    <property type="match status" value="1"/>
</dbReference>
<gene>
    <name evidence="6" type="primary">pgmB</name>
    <name evidence="6" type="ORF">F0L74_27940</name>
</gene>
<evidence type="ECO:0000256" key="5">
    <source>
        <dbReference type="PIRSR" id="PIRSR610972-4"/>
    </source>
</evidence>
<feature type="binding site" evidence="3">
    <location>
        <begin position="44"/>
        <end position="49"/>
    </location>
    <ligand>
        <name>substrate</name>
    </ligand>
</feature>
<feature type="binding site" evidence="4">
    <location>
        <position position="170"/>
    </location>
    <ligand>
        <name>Mg(2+)</name>
        <dbReference type="ChEBI" id="CHEBI:18420"/>
    </ligand>
</feature>
<feature type="binding site" evidence="4">
    <location>
        <position position="9"/>
    </location>
    <ligand>
        <name>Mg(2+)</name>
        <dbReference type="ChEBI" id="CHEBI:18420"/>
    </ligand>
</feature>
<feature type="binding site" evidence="3">
    <location>
        <begin position="9"/>
        <end position="11"/>
    </location>
    <ligand>
        <name>substrate</name>
    </ligand>
</feature>
<dbReference type="SFLD" id="SFLDG01135">
    <property type="entry name" value="C1.5.6:_HAD__Beta-PGM__Phospha"/>
    <property type="match status" value="1"/>
</dbReference>
<dbReference type="RefSeq" id="WP_149841189.1">
    <property type="nucleotide sequence ID" value="NZ_VUOC01000004.1"/>
</dbReference>
<dbReference type="InterPro" id="IPR023198">
    <property type="entry name" value="PGP-like_dom2"/>
</dbReference>
<dbReference type="SFLD" id="SFLDG01129">
    <property type="entry name" value="C1.5:_HAD__Beta-PGM__Phosphata"/>
    <property type="match status" value="1"/>
</dbReference>
<dbReference type="InterPro" id="IPR051806">
    <property type="entry name" value="HAD-like_SPP"/>
</dbReference>
<dbReference type="InterPro" id="IPR010976">
    <property type="entry name" value="B-phosphoglucomutase_hydrolase"/>
</dbReference>
<dbReference type="AlphaFoldDB" id="A0A5B2VNX8"/>
<dbReference type="GO" id="GO:0008801">
    <property type="term" value="F:beta-phosphoglucomutase activity"/>
    <property type="evidence" value="ECO:0007669"/>
    <property type="project" value="UniProtKB-EC"/>
</dbReference>
<dbReference type="GO" id="GO:0000287">
    <property type="term" value="F:magnesium ion binding"/>
    <property type="evidence" value="ECO:0007669"/>
    <property type="project" value="InterPro"/>
</dbReference>
<accession>A0A5B2VNX8</accession>
<dbReference type="GO" id="GO:0050308">
    <property type="term" value="F:sugar-phosphatase activity"/>
    <property type="evidence" value="ECO:0007669"/>
    <property type="project" value="TreeGrafter"/>
</dbReference>
<feature type="site" description="Important for catalytic activity and assists the phosphoryl transfer reaction to Asp8 by balancing charge and orienting the reacting groups" evidence="5">
    <location>
        <position position="145"/>
    </location>
</feature>
<keyword evidence="4" id="KW-0460">Magnesium</keyword>
<comment type="caution">
    <text evidence="6">The sequence shown here is derived from an EMBL/GenBank/DDBJ whole genome shotgun (WGS) entry which is preliminary data.</text>
</comment>
<feature type="binding site" evidence="4">
    <location>
        <position position="169"/>
    </location>
    <ligand>
        <name>Mg(2+)</name>
        <dbReference type="ChEBI" id="CHEBI:18420"/>
    </ligand>
</feature>
<evidence type="ECO:0000256" key="4">
    <source>
        <dbReference type="PIRSR" id="PIRSR610972-3"/>
    </source>
</evidence>
<dbReference type="NCBIfam" id="TIGR01990">
    <property type="entry name" value="bPGM"/>
    <property type="match status" value="1"/>
</dbReference>
<feature type="binding site" evidence="3">
    <location>
        <position position="52"/>
    </location>
    <ligand>
        <name>substrate</name>
    </ligand>
</feature>
<dbReference type="PANTHER" id="PTHR43481:SF4">
    <property type="entry name" value="GLYCEROL-1-PHOSPHATE PHOSPHOHYDROLASE 1-RELATED"/>
    <property type="match status" value="1"/>
</dbReference>
<dbReference type="InterPro" id="IPR006439">
    <property type="entry name" value="HAD-SF_hydro_IA"/>
</dbReference>
<feature type="binding site" evidence="3">
    <location>
        <position position="76"/>
    </location>
    <ligand>
        <name>substrate</name>
    </ligand>
</feature>
<dbReference type="Pfam" id="PF00702">
    <property type="entry name" value="Hydrolase"/>
    <property type="match status" value="1"/>
</dbReference>
<feature type="binding site" evidence="3">
    <location>
        <begin position="114"/>
        <end position="118"/>
    </location>
    <ligand>
        <name>substrate</name>
    </ligand>
</feature>
<dbReference type="SFLD" id="SFLDS00003">
    <property type="entry name" value="Haloacid_Dehalogenase"/>
    <property type="match status" value="1"/>
</dbReference>
<dbReference type="Proteomes" id="UP000324611">
    <property type="component" value="Unassembled WGS sequence"/>
</dbReference>
<comment type="similarity">
    <text evidence="1">Belongs to the HAD-like hydrolase superfamily. CbbY/CbbZ/Gph/YieH family.</text>
</comment>
<dbReference type="InterPro" id="IPR010972">
    <property type="entry name" value="Beta-PGM"/>
</dbReference>
<feature type="site" description="Important for catalytic activity and assists the phosphoryl transfer reaction to Asp8 by balancing charge and orienting the reacting groups" evidence="5">
    <location>
        <position position="114"/>
    </location>
</feature>
<feature type="binding site" evidence="3">
    <location>
        <position position="145"/>
    </location>
    <ligand>
        <name>substrate</name>
    </ligand>
</feature>
<organism evidence="6 7">
    <name type="scientific">Chitinophaga agrisoli</name>
    <dbReference type="NCBI Taxonomy" id="2607653"/>
    <lineage>
        <taxon>Bacteria</taxon>
        <taxon>Pseudomonadati</taxon>
        <taxon>Bacteroidota</taxon>
        <taxon>Chitinophagia</taxon>
        <taxon>Chitinophagales</taxon>
        <taxon>Chitinophagaceae</taxon>
        <taxon>Chitinophaga</taxon>
    </lineage>
</organism>
<dbReference type="Gene3D" id="1.10.150.240">
    <property type="entry name" value="Putative phosphatase, domain 2"/>
    <property type="match status" value="1"/>
</dbReference>
<dbReference type="EMBL" id="VUOC01000004">
    <property type="protein sequence ID" value="KAA2240012.1"/>
    <property type="molecule type" value="Genomic_DNA"/>
</dbReference>
<dbReference type="PANTHER" id="PTHR43481">
    <property type="entry name" value="FRUCTOSE-1-PHOSPHATE PHOSPHATASE"/>
    <property type="match status" value="1"/>
</dbReference>
<name>A0A5B2VNX8_9BACT</name>
<evidence type="ECO:0000256" key="3">
    <source>
        <dbReference type="PIRSR" id="PIRSR610972-2"/>
    </source>
</evidence>
<dbReference type="InterPro" id="IPR036412">
    <property type="entry name" value="HAD-like_sf"/>
</dbReference>
<feature type="binding site" evidence="3">
    <location>
        <position position="25"/>
    </location>
    <ligand>
        <name>substrate</name>
    </ligand>
</feature>
<comment type="cofactor">
    <cofactor evidence="4">
        <name>Mg(2+)</name>
        <dbReference type="ChEBI" id="CHEBI:18420"/>
    </cofactor>
    <text evidence="4">Binds 2 magnesium ions per subunit.</text>
</comment>
<sequence length="213" mass="23168">MSIAACIFDLDGVIVDTAVYHYQAWKRLANELGFDFTETQNERLKGISRVRSLQLMLEWGGIQKTPEEQQVLATRKNDWYVNMINRMTPQEILPGVLPFLQQCRAAGIKTALGSASKNAHTILERTGLLPLFDVVVDGNAVTASKPDPEVFLRCAALLGITPDRCVVFEDAVAGIEAAKAAGMKAIGIGESTVLTGADEVVAGLYEMNLEQLS</sequence>
<keyword evidence="4" id="KW-0479">Metal-binding</keyword>
<evidence type="ECO:0000256" key="1">
    <source>
        <dbReference type="ARBA" id="ARBA00006171"/>
    </source>
</evidence>
<feature type="active site" description="Proton donor/acceptor" evidence="2">
    <location>
        <position position="11"/>
    </location>
</feature>
<feature type="active site" description="Nucleophile" evidence="2">
    <location>
        <position position="9"/>
    </location>
</feature>
<dbReference type="CDD" id="cd02598">
    <property type="entry name" value="HAD_BPGM"/>
    <property type="match status" value="1"/>
</dbReference>
<dbReference type="SUPFAM" id="SSF56784">
    <property type="entry name" value="HAD-like"/>
    <property type="match status" value="1"/>
</dbReference>
<protein>
    <submittedName>
        <fullName evidence="6">Beta-phosphoglucomutase</fullName>
        <ecNumber evidence="6">5.4.2.6</ecNumber>
    </submittedName>
</protein>
<feature type="binding site" evidence="4">
    <location>
        <position position="11"/>
    </location>
    <ligand>
        <name>Mg(2+)</name>
        <dbReference type="ChEBI" id="CHEBI:18420"/>
    </ligand>
</feature>
<dbReference type="PRINTS" id="PR00413">
    <property type="entry name" value="HADHALOGNASE"/>
</dbReference>
<dbReference type="EC" id="5.4.2.6" evidence="6"/>
<reference evidence="6 7" key="1">
    <citation type="submission" date="2019-09" db="EMBL/GenBank/DDBJ databases">
        <title>Chitinophaga ginsengihumi sp. nov., isolated from soil of ginseng rhizosphere.</title>
        <authorList>
            <person name="Lee J."/>
        </authorList>
    </citation>
    <scope>NUCLEOTIDE SEQUENCE [LARGE SCALE GENOMIC DNA]</scope>
    <source>
        <strain evidence="6 7">BN140078</strain>
    </source>
</reference>
<keyword evidence="7" id="KW-1185">Reference proteome</keyword>
<dbReference type="NCBIfam" id="TIGR01509">
    <property type="entry name" value="HAD-SF-IA-v3"/>
    <property type="match status" value="1"/>
</dbReference>
<evidence type="ECO:0000313" key="7">
    <source>
        <dbReference type="Proteomes" id="UP000324611"/>
    </source>
</evidence>
<proteinExistence type="inferred from homology"/>
<evidence type="ECO:0000313" key="6">
    <source>
        <dbReference type="EMBL" id="KAA2240012.1"/>
    </source>
</evidence>
<dbReference type="InterPro" id="IPR023214">
    <property type="entry name" value="HAD_sf"/>
</dbReference>